<evidence type="ECO:0000256" key="2">
    <source>
        <dbReference type="ARBA" id="ARBA00022679"/>
    </source>
</evidence>
<dbReference type="SUPFAM" id="SSF52467">
    <property type="entry name" value="DHS-like NAD/FAD-binding domain"/>
    <property type="match status" value="1"/>
</dbReference>
<dbReference type="GO" id="GO:0046872">
    <property type="term" value="F:metal ion binding"/>
    <property type="evidence" value="ECO:0007669"/>
    <property type="project" value="UniProtKB-KW"/>
</dbReference>
<feature type="active site" description="Proton acceptor" evidence="4">
    <location>
        <position position="125"/>
    </location>
</feature>
<dbReference type="Gene3D" id="3.40.50.1220">
    <property type="entry name" value="TPP-binding domain"/>
    <property type="match status" value="1"/>
</dbReference>
<accession>A0A1I0FAQ1</accession>
<evidence type="ECO:0000256" key="3">
    <source>
        <dbReference type="ARBA" id="ARBA00023027"/>
    </source>
</evidence>
<evidence type="ECO:0000256" key="1">
    <source>
        <dbReference type="ARBA" id="ARBA00012928"/>
    </source>
</evidence>
<feature type="binding site" evidence="4">
    <location>
        <position position="155"/>
    </location>
    <ligand>
        <name>Zn(2+)</name>
        <dbReference type="ChEBI" id="CHEBI:29105"/>
    </ligand>
</feature>
<dbReference type="OrthoDB" id="9800582at2"/>
<dbReference type="PROSITE" id="PS50305">
    <property type="entry name" value="SIRTUIN"/>
    <property type="match status" value="1"/>
</dbReference>
<evidence type="ECO:0000313" key="7">
    <source>
        <dbReference type="Proteomes" id="UP000199820"/>
    </source>
</evidence>
<dbReference type="PANTHER" id="PTHR11085:SF4">
    <property type="entry name" value="NAD-DEPENDENT PROTEIN DEACYLASE"/>
    <property type="match status" value="1"/>
</dbReference>
<dbReference type="CDD" id="cd01407">
    <property type="entry name" value="SIR2-fam"/>
    <property type="match status" value="1"/>
</dbReference>
<dbReference type="InterPro" id="IPR029035">
    <property type="entry name" value="DHS-like_NAD/FAD-binding_dom"/>
</dbReference>
<dbReference type="RefSeq" id="WP_083378836.1">
    <property type="nucleotide sequence ID" value="NZ_FOIL01000024.1"/>
</dbReference>
<dbReference type="eggNOG" id="COG0846">
    <property type="taxonomic scope" value="Bacteria"/>
</dbReference>
<organism evidence="6 7">
    <name type="scientific">[Clostridium] aminophilum</name>
    <dbReference type="NCBI Taxonomy" id="1526"/>
    <lineage>
        <taxon>Bacteria</taxon>
        <taxon>Bacillati</taxon>
        <taxon>Bacillota</taxon>
        <taxon>Clostridia</taxon>
        <taxon>Lachnospirales</taxon>
        <taxon>Lachnospiraceae</taxon>
    </lineage>
</organism>
<reference evidence="6 7" key="1">
    <citation type="submission" date="2016-10" db="EMBL/GenBank/DDBJ databases">
        <authorList>
            <person name="de Groot N.N."/>
        </authorList>
    </citation>
    <scope>NUCLEOTIDE SEQUENCE [LARGE SCALE GENOMIC DNA]</scope>
    <source>
        <strain evidence="6 7">KH1P1</strain>
    </source>
</reference>
<proteinExistence type="predicted"/>
<dbReference type="InterPro" id="IPR026590">
    <property type="entry name" value="Ssirtuin_cat_dom"/>
</dbReference>
<dbReference type="InterPro" id="IPR026591">
    <property type="entry name" value="Sirtuin_cat_small_dom_sf"/>
</dbReference>
<dbReference type="PANTHER" id="PTHR11085">
    <property type="entry name" value="NAD-DEPENDENT PROTEIN DEACYLASE SIRTUIN-5, MITOCHONDRIAL-RELATED"/>
    <property type="match status" value="1"/>
</dbReference>
<protein>
    <recommendedName>
        <fullName evidence="1">protein acetyllysine N-acetyltransferase</fullName>
        <ecNumber evidence="1">2.3.1.286</ecNumber>
    </recommendedName>
</protein>
<dbReference type="EC" id="2.3.1.286" evidence="1"/>
<feature type="binding site" evidence="4">
    <location>
        <position position="133"/>
    </location>
    <ligand>
        <name>Zn(2+)</name>
        <dbReference type="ChEBI" id="CHEBI:29105"/>
    </ligand>
</feature>
<dbReference type="GO" id="GO:0017136">
    <property type="term" value="F:histone deacetylase activity, NAD-dependent"/>
    <property type="evidence" value="ECO:0007669"/>
    <property type="project" value="TreeGrafter"/>
</dbReference>
<dbReference type="GO" id="GO:0070403">
    <property type="term" value="F:NAD+ binding"/>
    <property type="evidence" value="ECO:0007669"/>
    <property type="project" value="InterPro"/>
</dbReference>
<feature type="binding site" evidence="4">
    <location>
        <position position="157"/>
    </location>
    <ligand>
        <name>Zn(2+)</name>
        <dbReference type="ChEBI" id="CHEBI:29105"/>
    </ligand>
</feature>
<keyword evidence="4" id="KW-0479">Metal-binding</keyword>
<gene>
    <name evidence="6" type="ORF">SAMN04487771_102426</name>
</gene>
<keyword evidence="3" id="KW-0520">NAD</keyword>
<dbReference type="Gene3D" id="3.30.1600.10">
    <property type="entry name" value="SIR2/SIRT2 'Small Domain"/>
    <property type="match status" value="1"/>
</dbReference>
<dbReference type="EMBL" id="FOIL01000024">
    <property type="protein sequence ID" value="SET55018.1"/>
    <property type="molecule type" value="Genomic_DNA"/>
</dbReference>
<keyword evidence="7" id="KW-1185">Reference proteome</keyword>
<evidence type="ECO:0000259" key="5">
    <source>
        <dbReference type="PROSITE" id="PS50305"/>
    </source>
</evidence>
<keyword evidence="4" id="KW-0862">Zinc</keyword>
<evidence type="ECO:0000256" key="4">
    <source>
        <dbReference type="PROSITE-ProRule" id="PRU00236"/>
    </source>
</evidence>
<evidence type="ECO:0000313" key="6">
    <source>
        <dbReference type="EMBL" id="SET55018.1"/>
    </source>
</evidence>
<feature type="domain" description="Deacetylase sirtuin-type" evidence="5">
    <location>
        <begin position="1"/>
        <end position="252"/>
    </location>
</feature>
<name>A0A1I0FAQ1_9FIRM</name>
<dbReference type="InterPro" id="IPR003000">
    <property type="entry name" value="Sirtuin"/>
</dbReference>
<dbReference type="Proteomes" id="UP000199820">
    <property type="component" value="Unassembled WGS sequence"/>
</dbReference>
<dbReference type="STRING" id="1526.SAMN02910262_02517"/>
<dbReference type="InterPro" id="IPR050134">
    <property type="entry name" value="NAD-dep_sirtuin_deacylases"/>
</dbReference>
<dbReference type="AlphaFoldDB" id="A0A1I0FAQ1"/>
<feature type="binding site" evidence="4">
    <location>
        <position position="136"/>
    </location>
    <ligand>
        <name>Zn(2+)</name>
        <dbReference type="ChEBI" id="CHEBI:29105"/>
    </ligand>
</feature>
<dbReference type="Pfam" id="PF02146">
    <property type="entry name" value="SIR2"/>
    <property type="match status" value="1"/>
</dbReference>
<dbReference type="NCBIfam" id="NF001752">
    <property type="entry name" value="PRK00481.1-1"/>
    <property type="match status" value="1"/>
</dbReference>
<keyword evidence="2" id="KW-0808">Transferase</keyword>
<sequence>MDDKIRQLNEWIGESEKIVFFGGAGVSTASGIPDFRSKDGLYNTPSVGFEAYQPEYLLSNRCLVHEPKVYFEFHRQKMDTRKIRPNHAHRYLAELEKTGKLTGVVTQNIDGLHQKAGSRKVYEIHGSALRNYCMKCGKIYPSDYVFESKEPVPHCECGGVIRPDITLYGESLPEDAVAGAVSVLSSVDMLIIGGTSLTVYPAASFINYFGGKYLAVINRDPLDVHIGKNVLNITEDIDRVFAGLAEMENMTL</sequence>